<keyword evidence="4" id="KW-1185">Reference proteome</keyword>
<proteinExistence type="predicted"/>
<dbReference type="Pfam" id="PF13568">
    <property type="entry name" value="OMP_b-brl_2"/>
    <property type="match status" value="1"/>
</dbReference>
<dbReference type="Proteomes" id="UP000198670">
    <property type="component" value="Unassembled WGS sequence"/>
</dbReference>
<keyword evidence="1" id="KW-1133">Transmembrane helix</keyword>
<dbReference type="InterPro" id="IPR025665">
    <property type="entry name" value="Beta-barrel_OMP_2"/>
</dbReference>
<feature type="domain" description="Outer membrane protein beta-barrel" evidence="2">
    <location>
        <begin position="39"/>
        <end position="203"/>
    </location>
</feature>
<accession>A0A1I3IKP2</accession>
<sequence>MIVFQVFISDQLKHFNRNTSTMKNIIVSVVFMFVVLAANAQQRKEKIGFGIQAGWSMSRISGDTFDGKAGFVGGVHANFPVVGNFYVQPEANFQQLGGKYKSDAFAIGDIRYRDAELNMNYLSVPVLIKYRLQPIDLDIFVGPQVAFKLSAKNKVGEGETYDAYNVKNTDIAGVYGLEYCLRLPESRVDPVLNARYLTGFTNFANGEDPNMPNESYRNNALVFMLGIRF</sequence>
<keyword evidence="1" id="KW-0812">Transmembrane</keyword>
<dbReference type="EMBL" id="FOQO01000004">
    <property type="protein sequence ID" value="SFI48439.1"/>
    <property type="molecule type" value="Genomic_DNA"/>
</dbReference>
<dbReference type="AlphaFoldDB" id="A0A1I3IKP2"/>
<evidence type="ECO:0000313" key="3">
    <source>
        <dbReference type="EMBL" id="SFI48439.1"/>
    </source>
</evidence>
<reference evidence="3 4" key="1">
    <citation type="submission" date="2016-10" db="EMBL/GenBank/DDBJ databases">
        <authorList>
            <person name="de Groot N.N."/>
        </authorList>
    </citation>
    <scope>NUCLEOTIDE SEQUENCE [LARGE SCALE GENOMIC DNA]</scope>
    <source>
        <strain evidence="3 4">RK1</strain>
    </source>
</reference>
<name>A0A1I3IKP2_9SPHI</name>
<evidence type="ECO:0000313" key="4">
    <source>
        <dbReference type="Proteomes" id="UP000198670"/>
    </source>
</evidence>
<evidence type="ECO:0000259" key="2">
    <source>
        <dbReference type="Pfam" id="PF13568"/>
    </source>
</evidence>
<dbReference type="STRING" id="1477437.SAMN05444682_104130"/>
<gene>
    <name evidence="3" type="ORF">SAMN05444682_104130</name>
</gene>
<feature type="transmembrane region" description="Helical" evidence="1">
    <location>
        <begin position="20"/>
        <end position="38"/>
    </location>
</feature>
<organism evidence="3 4">
    <name type="scientific">Parapedobacter indicus</name>
    <dbReference type="NCBI Taxonomy" id="1477437"/>
    <lineage>
        <taxon>Bacteria</taxon>
        <taxon>Pseudomonadati</taxon>
        <taxon>Bacteroidota</taxon>
        <taxon>Sphingobacteriia</taxon>
        <taxon>Sphingobacteriales</taxon>
        <taxon>Sphingobacteriaceae</taxon>
        <taxon>Parapedobacter</taxon>
    </lineage>
</organism>
<evidence type="ECO:0000256" key="1">
    <source>
        <dbReference type="SAM" id="Phobius"/>
    </source>
</evidence>
<protein>
    <submittedName>
        <fullName evidence="3">Outer membrane protein beta-barrel domain-containing protein</fullName>
    </submittedName>
</protein>
<keyword evidence="1" id="KW-0472">Membrane</keyword>
<dbReference type="OrthoDB" id="947434at2"/>